<evidence type="ECO:0000313" key="7">
    <source>
        <dbReference type="Proteomes" id="UP000233618"/>
    </source>
</evidence>
<proteinExistence type="predicted"/>
<organism evidence="6 7">
    <name type="scientific">Labilibaculum manganireducens</name>
    <dbReference type="NCBI Taxonomy" id="1940525"/>
    <lineage>
        <taxon>Bacteria</taxon>
        <taxon>Pseudomonadati</taxon>
        <taxon>Bacteroidota</taxon>
        <taxon>Bacteroidia</taxon>
        <taxon>Marinilabiliales</taxon>
        <taxon>Marinifilaceae</taxon>
        <taxon>Labilibaculum</taxon>
    </lineage>
</organism>
<sequence>MIKTKKEYSNGVVTVVYESDLCIHSGVCSKGLPDVFQPGTRPWVKAKGAGTEEIIKQVQKCPSRALSFYMNSPDREDGEKGSVKAIEAGHKVEVLKDGPIMMEGPITLVGSDGQRKVMADACYFCRCGSSKSKPFCDGSHKDIGFKE</sequence>
<dbReference type="Gene3D" id="3.40.5.90">
    <property type="entry name" value="CDGSH iron-sulfur domain, mitoNEET-type"/>
    <property type="match status" value="1"/>
</dbReference>
<dbReference type="GO" id="GO:0005737">
    <property type="term" value="C:cytoplasm"/>
    <property type="evidence" value="ECO:0007669"/>
    <property type="project" value="UniProtKB-ARBA"/>
</dbReference>
<dbReference type="InterPro" id="IPR018967">
    <property type="entry name" value="FeS-contain_CDGSH-typ"/>
</dbReference>
<reference evidence="6 7" key="1">
    <citation type="journal article" date="2017" name="Front. Microbiol.">
        <title>Labilibaculum manganireducens gen. nov., sp. nov. and Labilibaculum filiforme sp. nov., Novel Bacteroidetes Isolated from Subsurface Sediments of the Baltic Sea.</title>
        <authorList>
            <person name="Vandieken V."/>
            <person name="Marshall I.P."/>
            <person name="Niemann H."/>
            <person name="Engelen B."/>
            <person name="Cypionka H."/>
        </authorList>
    </citation>
    <scope>NUCLEOTIDE SEQUENCE [LARGE SCALE GENOMIC DNA]</scope>
    <source>
        <strain evidence="6 7">59.10-2M</strain>
    </source>
</reference>
<name>A0A2N3IAP3_9BACT</name>
<comment type="caution">
    <text evidence="6">The sequence shown here is derived from an EMBL/GenBank/DDBJ whole genome shotgun (WGS) entry which is preliminary data.</text>
</comment>
<evidence type="ECO:0000256" key="2">
    <source>
        <dbReference type="ARBA" id="ARBA00022723"/>
    </source>
</evidence>
<evidence type="ECO:0000259" key="5">
    <source>
        <dbReference type="SMART" id="SM00704"/>
    </source>
</evidence>
<keyword evidence="1" id="KW-0001">2Fe-2S</keyword>
<dbReference type="RefSeq" id="WP_101309299.1">
    <property type="nucleotide sequence ID" value="NZ_MVDE01000009.1"/>
</dbReference>
<evidence type="ECO:0000313" key="6">
    <source>
        <dbReference type="EMBL" id="PKQ67313.1"/>
    </source>
</evidence>
<feature type="domain" description="Iron-binding zinc finger CDGSH type" evidence="5">
    <location>
        <begin position="103"/>
        <end position="146"/>
    </location>
</feature>
<dbReference type="GO" id="GO:0051537">
    <property type="term" value="F:2 iron, 2 sulfur cluster binding"/>
    <property type="evidence" value="ECO:0007669"/>
    <property type="project" value="UniProtKB-KW"/>
</dbReference>
<keyword evidence="3" id="KW-0408">Iron</keyword>
<dbReference type="InterPro" id="IPR042216">
    <property type="entry name" value="MitoNEET_CISD"/>
</dbReference>
<dbReference type="Pfam" id="PF06902">
    <property type="entry name" value="Fer4_19"/>
    <property type="match status" value="1"/>
</dbReference>
<evidence type="ECO:0000256" key="4">
    <source>
        <dbReference type="ARBA" id="ARBA00023014"/>
    </source>
</evidence>
<protein>
    <recommendedName>
        <fullName evidence="5">Iron-binding zinc finger CDGSH type domain-containing protein</fullName>
    </recommendedName>
</protein>
<keyword evidence="2" id="KW-0479">Metal-binding</keyword>
<dbReference type="EMBL" id="MVDE01000009">
    <property type="protein sequence ID" value="PKQ67313.1"/>
    <property type="molecule type" value="Genomic_DNA"/>
</dbReference>
<dbReference type="SMART" id="SM00704">
    <property type="entry name" value="ZnF_CDGSH"/>
    <property type="match status" value="1"/>
</dbReference>
<dbReference type="Pfam" id="PF09360">
    <property type="entry name" value="zf-CDGSH"/>
    <property type="match status" value="1"/>
</dbReference>
<keyword evidence="7" id="KW-1185">Reference proteome</keyword>
<evidence type="ECO:0000256" key="3">
    <source>
        <dbReference type="ARBA" id="ARBA00023004"/>
    </source>
</evidence>
<accession>A0A2N3IAP3</accession>
<dbReference type="AlphaFoldDB" id="A0A2N3IAP3"/>
<dbReference type="GO" id="GO:0046872">
    <property type="term" value="F:metal ion binding"/>
    <property type="evidence" value="ECO:0007669"/>
    <property type="project" value="UniProtKB-KW"/>
</dbReference>
<dbReference type="InterPro" id="IPR010693">
    <property type="entry name" value="Divergent_4Fe-4S_mono-cluster"/>
</dbReference>
<evidence type="ECO:0000256" key="1">
    <source>
        <dbReference type="ARBA" id="ARBA00022714"/>
    </source>
</evidence>
<gene>
    <name evidence="6" type="ORF">BZG01_07950</name>
</gene>
<dbReference type="Proteomes" id="UP000233618">
    <property type="component" value="Unassembled WGS sequence"/>
</dbReference>
<keyword evidence="4" id="KW-0411">Iron-sulfur</keyword>